<proteinExistence type="predicted"/>
<dbReference type="AlphaFoldDB" id="A0AAN8A253"/>
<gene>
    <name evidence="1" type="ORF">LTR97_007466</name>
</gene>
<comment type="caution">
    <text evidence="1">The sequence shown here is derived from an EMBL/GenBank/DDBJ whole genome shotgun (WGS) entry which is preliminary data.</text>
</comment>
<protein>
    <submittedName>
        <fullName evidence="1">Uncharacterized protein</fullName>
    </submittedName>
</protein>
<accession>A0AAN8A253</accession>
<organism evidence="1 2">
    <name type="scientific">Elasticomyces elasticus</name>
    <dbReference type="NCBI Taxonomy" id="574655"/>
    <lineage>
        <taxon>Eukaryota</taxon>
        <taxon>Fungi</taxon>
        <taxon>Dikarya</taxon>
        <taxon>Ascomycota</taxon>
        <taxon>Pezizomycotina</taxon>
        <taxon>Dothideomycetes</taxon>
        <taxon>Dothideomycetidae</taxon>
        <taxon>Mycosphaerellales</taxon>
        <taxon>Teratosphaeriaceae</taxon>
        <taxon>Elasticomyces</taxon>
    </lineage>
</organism>
<dbReference type="Proteomes" id="UP001310594">
    <property type="component" value="Unassembled WGS sequence"/>
</dbReference>
<evidence type="ECO:0000313" key="1">
    <source>
        <dbReference type="EMBL" id="KAK5697329.1"/>
    </source>
</evidence>
<dbReference type="EMBL" id="JAVRQU010000011">
    <property type="protein sequence ID" value="KAK5697329.1"/>
    <property type="molecule type" value="Genomic_DNA"/>
</dbReference>
<name>A0AAN8A253_9PEZI</name>
<reference evidence="1" key="1">
    <citation type="submission" date="2023-08" db="EMBL/GenBank/DDBJ databases">
        <title>Black Yeasts Isolated from many extreme environments.</title>
        <authorList>
            <person name="Coleine C."/>
            <person name="Stajich J.E."/>
            <person name="Selbmann L."/>
        </authorList>
    </citation>
    <scope>NUCLEOTIDE SEQUENCE</scope>
    <source>
        <strain evidence="1">CCFEE 5810</strain>
    </source>
</reference>
<sequence>MLWSNIADFHQRLHQRSVLSFLKTNHTLSYIYNNITTPSHPPFKMYSNDPHFQHFIQTYSRPTSPSSPSTKQAIRPGMIFHMSRHAKIDRRNQTWVTRGAGDHYVLVFAVSNDQQTVYVLQMTGFTAHQGSLEKKFPDRHTQEQMQRVYIPIQQEDTTYPAGRTVLQMEDGKQMGKASYFNTAYWHQMPASELSSPRGAIKCLTKSSLKQVHNIIATWIQGAPIPNGWAVKQSTPMDREQPWTKEELGIDDASAGIFATAQTTHMGAAAKVYNQMPMATPMVTSGYVSNNMPAFIPNTYVPNNMGCYQQPQAFIPVNMGYYQPAIQYSQPFYRGYQQPYGGQTMSYAQVAAAY</sequence>
<evidence type="ECO:0000313" key="2">
    <source>
        <dbReference type="Proteomes" id="UP001310594"/>
    </source>
</evidence>